<name>A0A2I5T6N6_SERS3</name>
<dbReference type="EMBL" id="CP025085">
    <property type="protein sequence ID" value="AUH00250.1"/>
    <property type="molecule type" value="Genomic_DNA"/>
</dbReference>
<evidence type="ECO:0000259" key="1">
    <source>
        <dbReference type="Pfam" id="PF03033"/>
    </source>
</evidence>
<dbReference type="AlphaFoldDB" id="A0A2I5T6N6"/>
<dbReference type="SUPFAM" id="SSF53756">
    <property type="entry name" value="UDP-Glycosyltransferase/glycogen phosphorylase"/>
    <property type="match status" value="1"/>
</dbReference>
<dbReference type="PANTHER" id="PTHR48050:SF13">
    <property type="entry name" value="STEROL 3-BETA-GLUCOSYLTRANSFERASE UGT80A2"/>
    <property type="match status" value="1"/>
</dbReference>
<dbReference type="KEGG" id="sera:Ser39006_010815"/>
<reference evidence="4 5" key="1">
    <citation type="journal article" date="2013" name="Genome Announc.">
        <title>Draft genome sequence of Serratia sp. strain ATCC 39006, a model bacterium for analysis of the biosynthesis and regulation of prodigiosin, a carbapenem, and gas vesicles.</title>
        <authorList>
            <person name="Fineran P.C."/>
            <person name="Iglesias Cans M.C."/>
            <person name="Ramsay J.P."/>
            <person name="Wilf N.M."/>
            <person name="Cossyleon D."/>
            <person name="McNeil M.B."/>
            <person name="Williamson N.R."/>
            <person name="Monson R.E."/>
            <person name="Becher S.A."/>
            <person name="Stanton J.A."/>
            <person name="Brugger K."/>
            <person name="Brown S.D."/>
            <person name="Salmond G.P."/>
        </authorList>
    </citation>
    <scope>NUCLEOTIDE SEQUENCE [LARGE SCALE GENOMIC DNA]</scope>
    <source>
        <strain evidence="4">ATCC 39006</strain>
        <strain evidence="5">ATCC 39006 / SC 11482</strain>
    </source>
</reference>
<dbReference type="InterPro" id="IPR002213">
    <property type="entry name" value="UDP_glucos_trans"/>
</dbReference>
<accession>A0A2I5T6N6</accession>
<evidence type="ECO:0000313" key="6">
    <source>
        <dbReference type="Proteomes" id="UP000233778"/>
    </source>
</evidence>
<feature type="domain" description="Glycosyltransferase family 28 N-terminal" evidence="1">
    <location>
        <begin position="3"/>
        <end position="136"/>
    </location>
</feature>
<proteinExistence type="predicted"/>
<dbReference type="Pfam" id="PF03033">
    <property type="entry name" value="Glyco_transf_28"/>
    <property type="match status" value="1"/>
</dbReference>
<feature type="domain" description="Erythromycin biosynthesis protein CIII-like C-terminal" evidence="2">
    <location>
        <begin position="293"/>
        <end position="393"/>
    </location>
</feature>
<reference evidence="3 6" key="3">
    <citation type="submission" date="2017-11" db="EMBL/GenBank/DDBJ databases">
        <title>Complete genome sequence of Serratia sp. ATCC 39006 LacA.</title>
        <authorList>
            <person name="Hampton H.G."/>
            <person name="Jackson S.A."/>
            <person name="Jauregui R."/>
            <person name="Poulter G.T.M."/>
            <person name="Salmond G.P.C."/>
            <person name="Fineran P.C."/>
        </authorList>
    </citation>
    <scope>NUCLEOTIDE SEQUENCE [LARGE SCALE GENOMIC DNA]</scope>
    <source>
        <strain evidence="3 6">ATCC 39006</strain>
    </source>
</reference>
<sequence>MKIFLATLGSAGDVYPFIAIGESLIQAGYDVYLCTNPFFEKTALERHLKFISVGTNENYLAAVNSKRLWHPKYAYKEICHFMMQQQQPLYDALNSVTDESSIILTSLWAFSAKMLSEKKGCCVIPVRVSPSTLMSAYETALHRYTAWLSHFPIRIRRIVLGLIERYIIDRELAPYINQFRVSIGLPKIHKILTSWTHKTDSNVICLFPDWFAAPQPDWPRHIKQVGFPLFNLLAHQETDDLDCFFNASNKTVIFMPSWALSANNSVVAELIVKVRKKGFQCLIIGNKNSLYDHDKGIRIENHINLEKYLHRCVAIIHHGGIGTTAQSFFAGIPQLIIPSAFDQFDNARRISNLNCGLALSETDDAILDEKLGRILFDRSIAQHCCYIKNQFQANQNVYEQIVAIVRAAQLNHNTPMV</sequence>
<dbReference type="GO" id="GO:0005975">
    <property type="term" value="P:carbohydrate metabolic process"/>
    <property type="evidence" value="ECO:0007669"/>
    <property type="project" value="InterPro"/>
</dbReference>
<dbReference type="EMBL" id="CP025084">
    <property type="protein sequence ID" value="AUH04570.1"/>
    <property type="molecule type" value="Genomic_DNA"/>
</dbReference>
<dbReference type="Proteomes" id="UP000233778">
    <property type="component" value="Chromosome"/>
</dbReference>
<dbReference type="GO" id="GO:0008194">
    <property type="term" value="F:UDP-glycosyltransferase activity"/>
    <property type="evidence" value="ECO:0007669"/>
    <property type="project" value="InterPro"/>
</dbReference>
<dbReference type="InterPro" id="IPR050426">
    <property type="entry name" value="Glycosyltransferase_28"/>
</dbReference>
<evidence type="ECO:0000259" key="2">
    <source>
        <dbReference type="Pfam" id="PF06722"/>
    </source>
</evidence>
<dbReference type="Proteomes" id="UP000017700">
    <property type="component" value="Chromosome"/>
</dbReference>
<dbReference type="GO" id="GO:0016758">
    <property type="term" value="F:hexosyltransferase activity"/>
    <property type="evidence" value="ECO:0007669"/>
    <property type="project" value="InterPro"/>
</dbReference>
<dbReference type="OrthoDB" id="9805366at2"/>
<reference evidence="4" key="4">
    <citation type="submission" date="2017-11" db="EMBL/GenBank/DDBJ databases">
        <title>Complete genome sequence of Serratia sp. ATCC 39006.</title>
        <authorList>
            <person name="Hampton H.G."/>
            <person name="Jackson S.A."/>
            <person name="Jauregui R."/>
            <person name="Poulter G.T.M."/>
            <person name="Salmond G.P.C."/>
            <person name="Fineran P.C."/>
        </authorList>
    </citation>
    <scope>NUCLEOTIDE SEQUENCE</scope>
    <source>
        <strain evidence="4">ATCC 39006</strain>
    </source>
</reference>
<keyword evidence="4" id="KW-0808">Transferase</keyword>
<dbReference type="PANTHER" id="PTHR48050">
    <property type="entry name" value="STEROL 3-BETA-GLUCOSYLTRANSFERASE"/>
    <property type="match status" value="1"/>
</dbReference>
<evidence type="ECO:0000313" key="5">
    <source>
        <dbReference type="Proteomes" id="UP000017700"/>
    </source>
</evidence>
<dbReference type="KEGG" id="serq:CWC46_10810"/>
<dbReference type="InterPro" id="IPR010610">
    <property type="entry name" value="EryCIII-like_C"/>
</dbReference>
<gene>
    <name evidence="3" type="ORF">CWC46_10810</name>
    <name evidence="4" type="ORF">Ser39006_010815</name>
</gene>
<dbReference type="RefSeq" id="WP_021016571.1">
    <property type="nucleotide sequence ID" value="NZ_CP025084.1"/>
</dbReference>
<dbReference type="STRING" id="104623.Ser39006_03309"/>
<dbReference type="Gene3D" id="3.40.50.2000">
    <property type="entry name" value="Glycogen Phosphorylase B"/>
    <property type="match status" value="2"/>
</dbReference>
<dbReference type="CDD" id="cd03784">
    <property type="entry name" value="GT1_Gtf-like"/>
    <property type="match status" value="1"/>
</dbReference>
<evidence type="ECO:0000313" key="3">
    <source>
        <dbReference type="EMBL" id="AUH00250.1"/>
    </source>
</evidence>
<organism evidence="4 5">
    <name type="scientific">Serratia sp. (strain ATCC 39006)</name>
    <name type="common">Prodigiosinella confusarubida</name>
    <dbReference type="NCBI Taxonomy" id="104623"/>
    <lineage>
        <taxon>Bacteria</taxon>
        <taxon>Pseudomonadati</taxon>
        <taxon>Pseudomonadota</taxon>
        <taxon>Gammaproteobacteria</taxon>
        <taxon>Enterobacterales</taxon>
        <taxon>Pectobacteriaceae</taxon>
        <taxon>Prodigiosinella</taxon>
    </lineage>
</organism>
<reference evidence="4" key="2">
    <citation type="submission" date="2013-09" db="EMBL/GenBank/DDBJ databases">
        <authorList>
            <person name="Wang G."/>
            <person name="Yang Y."/>
            <person name="Su Y."/>
        </authorList>
    </citation>
    <scope>NUCLEOTIDE SEQUENCE</scope>
    <source>
        <strain evidence="4">ATCC 39006</strain>
    </source>
</reference>
<evidence type="ECO:0000313" key="4">
    <source>
        <dbReference type="EMBL" id="AUH04570.1"/>
    </source>
</evidence>
<protein>
    <submittedName>
        <fullName evidence="4">Glycosyltransferase</fullName>
    </submittedName>
</protein>
<dbReference type="InterPro" id="IPR004276">
    <property type="entry name" value="GlycoTrans_28_N"/>
</dbReference>
<dbReference type="GO" id="GO:0033072">
    <property type="term" value="P:vancomycin biosynthetic process"/>
    <property type="evidence" value="ECO:0007669"/>
    <property type="project" value="UniProtKB-ARBA"/>
</dbReference>
<keyword evidence="5" id="KW-1185">Reference proteome</keyword>
<dbReference type="Pfam" id="PF06722">
    <property type="entry name" value="EryCIII-like_C"/>
    <property type="match status" value="1"/>
</dbReference>